<evidence type="ECO:0000313" key="2">
    <source>
        <dbReference type="Proteomes" id="UP000189627"/>
    </source>
</evidence>
<evidence type="ECO:0000313" key="1">
    <source>
        <dbReference type="EMBL" id="AQV93952.1"/>
    </source>
</evidence>
<organism evidence="1 2">
    <name type="scientific">Cupriavidus necator</name>
    <name type="common">Alcaligenes eutrophus</name>
    <name type="synonym">Ralstonia eutropha</name>
    <dbReference type="NCBI Taxonomy" id="106590"/>
    <lineage>
        <taxon>Bacteria</taxon>
        <taxon>Pseudomonadati</taxon>
        <taxon>Pseudomonadota</taxon>
        <taxon>Betaproteobacteria</taxon>
        <taxon>Burkholderiales</taxon>
        <taxon>Burkholderiaceae</taxon>
        <taxon>Cupriavidus</taxon>
    </lineage>
</organism>
<proteinExistence type="predicted"/>
<dbReference type="Proteomes" id="UP000189627">
    <property type="component" value="Chromosome 1"/>
</dbReference>
<dbReference type="KEGG" id="cuh:BJN34_08610"/>
<dbReference type="EMBL" id="CP017757">
    <property type="protein sequence ID" value="AQV93952.1"/>
    <property type="molecule type" value="Genomic_DNA"/>
</dbReference>
<dbReference type="AlphaFoldDB" id="A0A1U9UMP9"/>
<protein>
    <submittedName>
        <fullName evidence="1">MerR family transcriptional regulator</fullName>
    </submittedName>
</protein>
<sequence>MSDDDVLIGCLMEDAWLTLDQVAAACMVEPDWLMRHVDEGLFPHAVSVAGVGNLGGLAPDAEPPERPAGSTRGCTPMLLSILPSHKIDPKRLIAPRFQLDDFRDVRESIGNAGGAERSRLGPAQMWQEVAVLVNADSAQLV</sequence>
<name>A0A1U9UMP9_CUPNE</name>
<accession>A0A1U9UMP9</accession>
<reference evidence="2" key="1">
    <citation type="submission" date="2017-02" db="EMBL/GenBank/DDBJ databases">
        <title>Complete genome sequence of Cupriavidus necator strain NH9, a 3-chlorobenzoate degrader.</title>
        <authorList>
            <person name="Moriuchi R."/>
            <person name="Dohra H."/>
            <person name="Ogawa N."/>
        </authorList>
    </citation>
    <scope>NUCLEOTIDE SEQUENCE [LARGE SCALE GENOMIC DNA]</scope>
    <source>
        <strain evidence="2">NH9</strain>
    </source>
</reference>
<gene>
    <name evidence="1" type="ORF">BJN34_08610</name>
</gene>